<protein>
    <submittedName>
        <fullName evidence="6">ABC transporter</fullName>
    </submittedName>
</protein>
<evidence type="ECO:0000256" key="4">
    <source>
        <dbReference type="ARBA" id="ARBA00022840"/>
    </source>
</evidence>
<dbReference type="InterPro" id="IPR003439">
    <property type="entry name" value="ABC_transporter-like_ATP-bd"/>
</dbReference>
<evidence type="ECO:0000256" key="2">
    <source>
        <dbReference type="ARBA" id="ARBA00022448"/>
    </source>
</evidence>
<evidence type="ECO:0000313" key="6">
    <source>
        <dbReference type="EMBL" id="KXU37830.1"/>
    </source>
</evidence>
<dbReference type="Proteomes" id="UP000071392">
    <property type="component" value="Unassembled WGS sequence"/>
</dbReference>
<dbReference type="PANTHER" id="PTHR43553:SF24">
    <property type="entry name" value="ENERGY-COUPLING FACTOR TRANSPORTER ATP-BINDING PROTEIN ECFA1"/>
    <property type="match status" value="1"/>
</dbReference>
<dbReference type="PROSITE" id="PS50893">
    <property type="entry name" value="ABC_TRANSPORTER_2"/>
    <property type="match status" value="1"/>
</dbReference>
<dbReference type="Pfam" id="PF00005">
    <property type="entry name" value="ABC_tran"/>
    <property type="match status" value="1"/>
</dbReference>
<dbReference type="InterPro" id="IPR050095">
    <property type="entry name" value="ECF_ABC_transporter_ATP-bd"/>
</dbReference>
<dbReference type="GO" id="GO:0042626">
    <property type="term" value="F:ATPase-coupled transmembrane transporter activity"/>
    <property type="evidence" value="ECO:0007669"/>
    <property type="project" value="TreeGrafter"/>
</dbReference>
<dbReference type="STRING" id="1548208.AXK12_01330"/>
<evidence type="ECO:0000313" key="7">
    <source>
        <dbReference type="Proteomes" id="UP000071392"/>
    </source>
</evidence>
<gene>
    <name evidence="6" type="ORF">AXK12_01330</name>
</gene>
<evidence type="ECO:0000259" key="5">
    <source>
        <dbReference type="PROSITE" id="PS50893"/>
    </source>
</evidence>
<sequence>MIKLDAVELGWPDAPALLSGLSLQIAAGEKVALLGPNGCGKSTLLQMLAALVFARSGVYRYCGQAVTRAQLRMRGWERAFRRDVGLVFQHPEAMFFNATVHDEIAWGPRRLGWLDAEERSARWAQELGLTALLEQPPHSLSGGEKQRLALACVLILEPKLLLLDEPSANLDPQSLGWLCDYLLSLETTLILSTHSLGFAAEVAKRVLVIERRAGLLADGPSEAVLGNTELLIRAGLMHRRKHRSV</sequence>
<dbReference type="GO" id="GO:0043190">
    <property type="term" value="C:ATP-binding cassette (ABC) transporter complex"/>
    <property type="evidence" value="ECO:0007669"/>
    <property type="project" value="TreeGrafter"/>
</dbReference>
<comment type="similarity">
    <text evidence="1">Belongs to the ABC transporter superfamily.</text>
</comment>
<name>A0A139STP3_9BACT</name>
<dbReference type="EMBL" id="LSZP01000004">
    <property type="protein sequence ID" value="KXU37830.1"/>
    <property type="molecule type" value="Genomic_DNA"/>
</dbReference>
<dbReference type="CDD" id="cd03225">
    <property type="entry name" value="ABC_cobalt_CbiO_domain1"/>
    <property type="match status" value="1"/>
</dbReference>
<keyword evidence="4" id="KW-0067">ATP-binding</keyword>
<evidence type="ECO:0000256" key="1">
    <source>
        <dbReference type="ARBA" id="ARBA00005417"/>
    </source>
</evidence>
<dbReference type="InterPro" id="IPR017871">
    <property type="entry name" value="ABC_transporter-like_CS"/>
</dbReference>
<dbReference type="OrthoDB" id="9772862at2"/>
<reference evidence="6" key="1">
    <citation type="submission" date="2016-02" db="EMBL/GenBank/DDBJ databases">
        <authorList>
            <person name="Wen L."/>
            <person name="He K."/>
            <person name="Yang H."/>
        </authorList>
    </citation>
    <scope>NUCLEOTIDE SEQUENCE [LARGE SCALE GENOMIC DNA]</scope>
    <source>
        <strain evidence="6">CV41</strain>
    </source>
</reference>
<dbReference type="GO" id="GO:0005524">
    <property type="term" value="F:ATP binding"/>
    <property type="evidence" value="ECO:0007669"/>
    <property type="project" value="UniProtKB-KW"/>
</dbReference>
<dbReference type="GO" id="GO:0016887">
    <property type="term" value="F:ATP hydrolysis activity"/>
    <property type="evidence" value="ECO:0007669"/>
    <property type="project" value="InterPro"/>
</dbReference>
<evidence type="ECO:0000256" key="3">
    <source>
        <dbReference type="ARBA" id="ARBA00022741"/>
    </source>
</evidence>
<proteinExistence type="inferred from homology"/>
<accession>A0A139STP3</accession>
<keyword evidence="3" id="KW-0547">Nucleotide-binding</keyword>
<keyword evidence="7" id="KW-1185">Reference proteome</keyword>
<dbReference type="InterPro" id="IPR015856">
    <property type="entry name" value="ABC_transpr_CbiO/EcfA_su"/>
</dbReference>
<dbReference type="RefSeq" id="WP_068710856.1">
    <property type="nucleotide sequence ID" value="NZ_LSZP01000004.1"/>
</dbReference>
<keyword evidence="2" id="KW-0813">Transport</keyword>
<dbReference type="PROSITE" id="PS00211">
    <property type="entry name" value="ABC_TRANSPORTER_1"/>
    <property type="match status" value="1"/>
</dbReference>
<dbReference type="InterPro" id="IPR003593">
    <property type="entry name" value="AAA+_ATPase"/>
</dbReference>
<feature type="domain" description="ABC transporter" evidence="5">
    <location>
        <begin position="2"/>
        <end position="236"/>
    </location>
</feature>
<dbReference type="InterPro" id="IPR027417">
    <property type="entry name" value="P-loop_NTPase"/>
</dbReference>
<dbReference type="SUPFAM" id="SSF52540">
    <property type="entry name" value="P-loop containing nucleoside triphosphate hydrolases"/>
    <property type="match status" value="1"/>
</dbReference>
<comment type="caution">
    <text evidence="6">The sequence shown here is derived from an EMBL/GenBank/DDBJ whole genome shotgun (WGS) entry which is preliminary data.</text>
</comment>
<organism evidence="6 7">
    <name type="scientific">Cephaloticoccus capnophilus</name>
    <dbReference type="NCBI Taxonomy" id="1548208"/>
    <lineage>
        <taxon>Bacteria</taxon>
        <taxon>Pseudomonadati</taxon>
        <taxon>Verrucomicrobiota</taxon>
        <taxon>Opitutia</taxon>
        <taxon>Opitutales</taxon>
        <taxon>Opitutaceae</taxon>
        <taxon>Cephaloticoccus</taxon>
    </lineage>
</organism>
<dbReference type="SMART" id="SM00382">
    <property type="entry name" value="AAA"/>
    <property type="match status" value="1"/>
</dbReference>
<dbReference type="PANTHER" id="PTHR43553">
    <property type="entry name" value="HEAVY METAL TRANSPORTER"/>
    <property type="match status" value="1"/>
</dbReference>
<dbReference type="AlphaFoldDB" id="A0A139STP3"/>
<dbReference type="Gene3D" id="3.40.50.300">
    <property type="entry name" value="P-loop containing nucleotide triphosphate hydrolases"/>
    <property type="match status" value="1"/>
</dbReference>